<dbReference type="PANTHER" id="PTHR43762:SF5">
    <property type="entry name" value="FAD-BINDING PCMH-TYPE DOMAIN-CONTAINING PROTEIN"/>
    <property type="match status" value="1"/>
</dbReference>
<dbReference type="GO" id="GO:0070004">
    <property type="term" value="F:cysteine-type exopeptidase activity"/>
    <property type="evidence" value="ECO:0007669"/>
    <property type="project" value="InterPro"/>
</dbReference>
<feature type="region of interest" description="Disordered" evidence="2">
    <location>
        <begin position="339"/>
        <end position="367"/>
    </location>
</feature>
<protein>
    <submittedName>
        <fullName evidence="5">Peptidase C69</fullName>
    </submittedName>
</protein>
<dbReference type="InterPro" id="IPR010031">
    <property type="entry name" value="FAD_lactone_oxidase-like"/>
</dbReference>
<dbReference type="GO" id="GO:0071949">
    <property type="term" value="F:FAD binding"/>
    <property type="evidence" value="ECO:0007669"/>
    <property type="project" value="InterPro"/>
</dbReference>
<dbReference type="InterPro" id="IPR016166">
    <property type="entry name" value="FAD-bd_PCMH"/>
</dbReference>
<dbReference type="SUPFAM" id="SSF56176">
    <property type="entry name" value="FAD-binding/transporter-associated domain-like"/>
    <property type="match status" value="1"/>
</dbReference>
<dbReference type="InterPro" id="IPR036318">
    <property type="entry name" value="FAD-bd_PCMH-like_sf"/>
</dbReference>
<dbReference type="InterPro" id="IPR016169">
    <property type="entry name" value="FAD-bd_PCMH_sub2"/>
</dbReference>
<evidence type="ECO:0000256" key="3">
    <source>
        <dbReference type="SAM" id="SignalP"/>
    </source>
</evidence>
<dbReference type="PROSITE" id="PS51387">
    <property type="entry name" value="FAD_PCMH"/>
    <property type="match status" value="1"/>
</dbReference>
<comment type="similarity">
    <text evidence="1">Belongs to the peptidase C69 family. Secernin subfamily.</text>
</comment>
<evidence type="ECO:0000256" key="2">
    <source>
        <dbReference type="SAM" id="MobiDB-lite"/>
    </source>
</evidence>
<proteinExistence type="inferred from homology"/>
<gene>
    <name evidence="5" type="ORF">C2E20_8400</name>
</gene>
<keyword evidence="3" id="KW-0732">Signal</keyword>
<evidence type="ECO:0000259" key="4">
    <source>
        <dbReference type="PROSITE" id="PS51387"/>
    </source>
</evidence>
<feature type="region of interest" description="Disordered" evidence="2">
    <location>
        <begin position="1142"/>
        <end position="1182"/>
    </location>
</feature>
<dbReference type="InterPro" id="IPR047804">
    <property type="entry name" value="C69_dipept_A-like"/>
</dbReference>
<dbReference type="GO" id="GO:0016805">
    <property type="term" value="F:dipeptidase activity"/>
    <property type="evidence" value="ECO:0007669"/>
    <property type="project" value="InterPro"/>
</dbReference>
<dbReference type="OrthoDB" id="5175656at2759"/>
<evidence type="ECO:0000256" key="1">
    <source>
        <dbReference type="ARBA" id="ARBA00005705"/>
    </source>
</evidence>
<feature type="signal peptide" evidence="3">
    <location>
        <begin position="1"/>
        <end position="22"/>
    </location>
</feature>
<feature type="chain" id="PRO_5015108732" evidence="3">
    <location>
        <begin position="23"/>
        <end position="1182"/>
    </location>
</feature>
<sequence length="1182" mass="126871">MTRAAVGAAALLLLAAALPAAAQDWKCRMAPGSTYSGCGLPFELSNFQGHFQCDSRVKVGRPATIDQLTAIVKTFPRVKANGVGSSWWSEQFCAGTDERAINVVMTELQATLSFIKSPVDPSVWLKSDMPADFPIKVDEDAATVTVAAGMPQRLLLDYLSEYVHWKQPQGWTLPAFTWWTDQTVGGAVATGSHGSSMKYGSLSSQVLSLTLLTANGTLRTLTPQADPHLFRAAGVSVGRLGVIVDLTFRIRPQMAVRKSLQELKFADFAAQVKATQDKYVAAKRRRDVAGQKAALFELDETQALWIVENDAVWRTDFKYLDKDPEDVLLNVLPGLEEGPPVEAFSGEDPTDESVFAQRSRNPIPPNPAMTRNPAFWGRFYATLGRQYVNPGTWESRKAFLAMTEDGARLTSALAPYIQMEVAVPLDLAGDCLVGLGKEIYGSKQLQEGFRNPALVRFTTVNIENWISLSSGQPNDKFDAVMRYFRDRCMARLHPGKGGWTEYAHCFDGAKEYPNSWCSFGCAVEELDPAGKFAGAGAGKFEIWRWNATRGGAEVPLASCSDRQTTAATFRVAALVQRIASERRALPGMPHRCLLALAATALLLLALGPQHASACTSYIVGAAASTDGSVLIARNDDGEGAVSPNWLVYHPRREGPAPWAANLNNLSLVLPAPGLAYFALPAGPLADGSGRNTSGEAAGMNEAGVAVSATESIYNSAAALVADPYNEAAGIIEDAIPSLLLPQATSARQGAELLGALVSEHGAGEAFGVLIADRQEAWYLETGSGHHWLAQRVPDRAFFVSANQGRFQDVDLSDASSALASPGLLQFAERAGLWDPSSGEPLNFFKAFMRDGDHDTNYSYPRVCLLQHLWAGYCGGGNCGSEEGSCDVGSSGVPLPCNDMRRQPVFLRPHPRKLGVQDVMAAMRNHWDRSPHDPYTRHNPDEPWRPIALLRTGMGHVTRLRPASKDLPDGLTLITYTALSTPALSPYIPIYIGLPGDQLPPELTAATPDAPDGASLFWKARRLQALVFQDWPSLATHAAAAIRGWEARVEREQRPAMEAGYAAAHAAGDVAAATAELVGFTRRVVRQAAALLDDLAEQAAAGLGLPGVPPAEGWLEMLKEAAEAYAFEPTSDDADAGVAAHVELRSRRERRGSGGGGAVAGPKGSTGSSSSSSLFAEHQVAVQ</sequence>
<dbReference type="EMBL" id="LHPF02000044">
    <property type="protein sequence ID" value="PSC67957.1"/>
    <property type="molecule type" value="Genomic_DNA"/>
</dbReference>
<name>A0A2P6V1I2_9CHLO</name>
<dbReference type="AlphaFoldDB" id="A0A2P6V1I2"/>
<comment type="caution">
    <text evidence="5">The sequence shown here is derived from an EMBL/GenBank/DDBJ whole genome shotgun (WGS) entry which is preliminary data.</text>
</comment>
<dbReference type="NCBIfam" id="NF033678">
    <property type="entry name" value="C69_fam_dipept"/>
    <property type="match status" value="1"/>
</dbReference>
<keyword evidence="6" id="KW-1185">Reference proteome</keyword>
<organism evidence="5 6">
    <name type="scientific">Micractinium conductrix</name>
    <dbReference type="NCBI Taxonomy" id="554055"/>
    <lineage>
        <taxon>Eukaryota</taxon>
        <taxon>Viridiplantae</taxon>
        <taxon>Chlorophyta</taxon>
        <taxon>core chlorophytes</taxon>
        <taxon>Trebouxiophyceae</taxon>
        <taxon>Chlorellales</taxon>
        <taxon>Chlorellaceae</taxon>
        <taxon>Chlorella clade</taxon>
        <taxon>Micractinium</taxon>
    </lineage>
</organism>
<dbReference type="STRING" id="554055.A0A2P6V1I2"/>
<dbReference type="Pfam" id="PF01565">
    <property type="entry name" value="FAD_binding_4"/>
    <property type="match status" value="1"/>
</dbReference>
<dbReference type="InterPro" id="IPR005322">
    <property type="entry name" value="Peptidase_C69"/>
</dbReference>
<dbReference type="Gene3D" id="3.60.60.10">
    <property type="entry name" value="Penicillin V Acylase, Chain A"/>
    <property type="match status" value="1"/>
</dbReference>
<reference evidence="5 6" key="1">
    <citation type="journal article" date="2018" name="Plant J.">
        <title>Genome sequences of Chlorella sorokiniana UTEX 1602 and Micractinium conductrix SAG 241.80: implications to maltose excretion by a green alga.</title>
        <authorList>
            <person name="Arriola M.B."/>
            <person name="Velmurugan N."/>
            <person name="Zhang Y."/>
            <person name="Plunkett M.H."/>
            <person name="Hondzo H."/>
            <person name="Barney B.M."/>
        </authorList>
    </citation>
    <scope>NUCLEOTIDE SEQUENCE [LARGE SCALE GENOMIC DNA]</scope>
    <source>
        <strain evidence="5 6">SAG 241.80</strain>
    </source>
</reference>
<dbReference type="Pfam" id="PF03577">
    <property type="entry name" value="Peptidase_C69"/>
    <property type="match status" value="1"/>
</dbReference>
<accession>A0A2P6V1I2</accession>
<dbReference type="InterPro" id="IPR006094">
    <property type="entry name" value="Oxid_FAD_bind_N"/>
</dbReference>
<dbReference type="GO" id="GO:0016899">
    <property type="term" value="F:oxidoreductase activity, acting on the CH-OH group of donors, oxygen as acceptor"/>
    <property type="evidence" value="ECO:0007669"/>
    <property type="project" value="InterPro"/>
</dbReference>
<dbReference type="GO" id="GO:0006508">
    <property type="term" value="P:proteolysis"/>
    <property type="evidence" value="ECO:0007669"/>
    <property type="project" value="InterPro"/>
</dbReference>
<dbReference type="Gene3D" id="3.30.465.10">
    <property type="match status" value="1"/>
</dbReference>
<dbReference type="PANTHER" id="PTHR43762">
    <property type="entry name" value="L-GULONOLACTONE OXIDASE"/>
    <property type="match status" value="1"/>
</dbReference>
<feature type="domain" description="FAD-binding PCMH-type" evidence="4">
    <location>
        <begin position="51"/>
        <end position="253"/>
    </location>
</feature>
<evidence type="ECO:0000313" key="5">
    <source>
        <dbReference type="EMBL" id="PSC67957.1"/>
    </source>
</evidence>
<evidence type="ECO:0000313" key="6">
    <source>
        <dbReference type="Proteomes" id="UP000239649"/>
    </source>
</evidence>
<dbReference type="Proteomes" id="UP000239649">
    <property type="component" value="Unassembled WGS sequence"/>
</dbReference>